<proteinExistence type="predicted"/>
<keyword evidence="1" id="KW-0472">Membrane</keyword>
<evidence type="ECO:0000313" key="3">
    <source>
        <dbReference type="Proteomes" id="UP000034181"/>
    </source>
</evidence>
<gene>
    <name evidence="2" type="ORF">US96_C0005G0028</name>
</gene>
<dbReference type="Pfam" id="PF10066">
    <property type="entry name" value="DUF2304"/>
    <property type="match status" value="1"/>
</dbReference>
<comment type="caution">
    <text evidence="2">The sequence shown here is derived from an EMBL/GenBank/DDBJ whole genome shotgun (WGS) entry which is preliminary data.</text>
</comment>
<evidence type="ECO:0000313" key="2">
    <source>
        <dbReference type="EMBL" id="KKQ75755.1"/>
    </source>
</evidence>
<sequence length="96" mass="11324">MIYFALLHFRRGEITSTEMGSWTIVWTILVVIVFFPDIVRRFAQTFLFTRLFDLLVVGGIALCIFMVTRAYLTSRRLEKKLEEYVRKEALQDVGKK</sequence>
<feature type="transmembrane region" description="Helical" evidence="1">
    <location>
        <begin position="20"/>
        <end position="39"/>
    </location>
</feature>
<keyword evidence="1" id="KW-0812">Transmembrane</keyword>
<dbReference type="EMBL" id="LBUZ01000005">
    <property type="protein sequence ID" value="KKQ75755.1"/>
    <property type="molecule type" value="Genomic_DNA"/>
</dbReference>
<evidence type="ECO:0000256" key="1">
    <source>
        <dbReference type="SAM" id="Phobius"/>
    </source>
</evidence>
<dbReference type="InterPro" id="IPR019277">
    <property type="entry name" value="DUF2304"/>
</dbReference>
<reference evidence="2 3" key="1">
    <citation type="journal article" date="2015" name="Nature">
        <title>rRNA introns, odd ribosomes, and small enigmatic genomes across a large radiation of phyla.</title>
        <authorList>
            <person name="Brown C.T."/>
            <person name="Hug L.A."/>
            <person name="Thomas B.C."/>
            <person name="Sharon I."/>
            <person name="Castelle C.J."/>
            <person name="Singh A."/>
            <person name="Wilkins M.J."/>
            <person name="Williams K.H."/>
            <person name="Banfield J.F."/>
        </authorList>
    </citation>
    <scope>NUCLEOTIDE SEQUENCE [LARGE SCALE GENOMIC DNA]</scope>
</reference>
<feature type="transmembrane region" description="Helical" evidence="1">
    <location>
        <begin position="51"/>
        <end position="72"/>
    </location>
</feature>
<organism evidence="2 3">
    <name type="scientific">Candidatus Woesebacteria bacterium GW2011_GWB1_38_5b</name>
    <dbReference type="NCBI Taxonomy" id="1618569"/>
    <lineage>
        <taxon>Bacteria</taxon>
        <taxon>Candidatus Woeseibacteriota</taxon>
    </lineage>
</organism>
<protein>
    <recommendedName>
        <fullName evidence="4">DUF2304 domain-containing protein</fullName>
    </recommendedName>
</protein>
<evidence type="ECO:0008006" key="4">
    <source>
        <dbReference type="Google" id="ProtNLM"/>
    </source>
</evidence>
<dbReference type="AlphaFoldDB" id="A0A0G0KJU1"/>
<dbReference type="Proteomes" id="UP000034181">
    <property type="component" value="Unassembled WGS sequence"/>
</dbReference>
<keyword evidence="1" id="KW-1133">Transmembrane helix</keyword>
<accession>A0A0G0KJU1</accession>
<name>A0A0G0KJU1_9BACT</name>